<dbReference type="SUPFAM" id="SSF46689">
    <property type="entry name" value="Homeodomain-like"/>
    <property type="match status" value="1"/>
</dbReference>
<evidence type="ECO:0000313" key="6">
    <source>
        <dbReference type="EMBL" id="PIB77255.1"/>
    </source>
</evidence>
<comment type="caution">
    <text evidence="6">The sequence shown here is derived from an EMBL/GenBank/DDBJ whole genome shotgun (WGS) entry which is preliminary data.</text>
</comment>
<keyword evidence="2 4" id="KW-0238">DNA-binding</keyword>
<dbReference type="GO" id="GO:0000976">
    <property type="term" value="F:transcription cis-regulatory region binding"/>
    <property type="evidence" value="ECO:0007669"/>
    <property type="project" value="TreeGrafter"/>
</dbReference>
<dbReference type="InterPro" id="IPR009057">
    <property type="entry name" value="Homeodomain-like_sf"/>
</dbReference>
<keyword evidence="1" id="KW-0805">Transcription regulation</keyword>
<accession>A0A2G5PG10</accession>
<protein>
    <submittedName>
        <fullName evidence="6">TetR family transcriptional regulator</fullName>
    </submittedName>
</protein>
<name>A0A2G5PG10_9MYCO</name>
<sequence>MSTTIGLRERRRLEVLRDLNDAAVTLTEKAGFGDATIDLIAERAGVSRRTFFNYYASKEDAVLGVVPPTVSEQVLAVYDSDDGDRFSRTVRLIVSIIHSTLVDGVAVAQRRALIAQYPQLRERMSQHMAAAEALAETVLGERAAALGAPAEPPGVLAMLASAVLRHAYSRDPHALESADSPAIEASIAAFRDAIRELA</sequence>
<feature type="DNA-binding region" description="H-T-H motif" evidence="4">
    <location>
        <begin position="36"/>
        <end position="55"/>
    </location>
</feature>
<dbReference type="EMBL" id="PDCN02000002">
    <property type="protein sequence ID" value="PIB77255.1"/>
    <property type="molecule type" value="Genomic_DNA"/>
</dbReference>
<evidence type="ECO:0000256" key="4">
    <source>
        <dbReference type="PROSITE-ProRule" id="PRU00335"/>
    </source>
</evidence>
<dbReference type="OrthoDB" id="4746440at2"/>
<dbReference type="AlphaFoldDB" id="A0A2G5PG10"/>
<dbReference type="PANTHER" id="PTHR30055:SF234">
    <property type="entry name" value="HTH-TYPE TRANSCRIPTIONAL REGULATOR BETI"/>
    <property type="match status" value="1"/>
</dbReference>
<organism evidence="6 7">
    <name type="scientific">Mycolicibacterium brumae</name>
    <dbReference type="NCBI Taxonomy" id="85968"/>
    <lineage>
        <taxon>Bacteria</taxon>
        <taxon>Bacillati</taxon>
        <taxon>Actinomycetota</taxon>
        <taxon>Actinomycetes</taxon>
        <taxon>Mycobacteriales</taxon>
        <taxon>Mycobacteriaceae</taxon>
        <taxon>Mycolicibacterium</taxon>
    </lineage>
</organism>
<dbReference type="Pfam" id="PF00440">
    <property type="entry name" value="TetR_N"/>
    <property type="match status" value="1"/>
</dbReference>
<dbReference type="PANTHER" id="PTHR30055">
    <property type="entry name" value="HTH-TYPE TRANSCRIPTIONAL REGULATOR RUTR"/>
    <property type="match status" value="1"/>
</dbReference>
<evidence type="ECO:0000259" key="5">
    <source>
        <dbReference type="PROSITE" id="PS50977"/>
    </source>
</evidence>
<dbReference type="RefSeq" id="WP_090587727.1">
    <property type="nucleotide sequence ID" value="NZ_CP104302.1"/>
</dbReference>
<dbReference type="Proteomes" id="UP000230551">
    <property type="component" value="Unassembled WGS sequence"/>
</dbReference>
<keyword evidence="3" id="KW-0804">Transcription</keyword>
<evidence type="ECO:0000256" key="3">
    <source>
        <dbReference type="ARBA" id="ARBA00023163"/>
    </source>
</evidence>
<evidence type="ECO:0000256" key="1">
    <source>
        <dbReference type="ARBA" id="ARBA00023015"/>
    </source>
</evidence>
<proteinExistence type="predicted"/>
<dbReference type="PRINTS" id="PR00455">
    <property type="entry name" value="HTHTETR"/>
</dbReference>
<dbReference type="PROSITE" id="PS50977">
    <property type="entry name" value="HTH_TETR_2"/>
    <property type="match status" value="1"/>
</dbReference>
<dbReference type="STRING" id="85968.GCA_900073015_01321"/>
<dbReference type="InterPro" id="IPR001647">
    <property type="entry name" value="HTH_TetR"/>
</dbReference>
<reference evidence="6 7" key="1">
    <citation type="journal article" date="2017" name="Infect. Genet. Evol.">
        <title>The new phylogeny of the genus Mycobacterium: The old and the news.</title>
        <authorList>
            <person name="Tortoli E."/>
            <person name="Fedrizzi T."/>
            <person name="Meehan C.J."/>
            <person name="Trovato A."/>
            <person name="Grottola A."/>
            <person name="Giacobazzi E."/>
            <person name="Serpini G.F."/>
            <person name="Tagliazucchi S."/>
            <person name="Fabio A."/>
            <person name="Bettua C."/>
            <person name="Bertorelli R."/>
            <person name="Frascaro F."/>
            <person name="De Sanctis V."/>
            <person name="Pecorari M."/>
            <person name="Jousson O."/>
            <person name="Segata N."/>
            <person name="Cirillo D.M."/>
        </authorList>
    </citation>
    <scope>NUCLEOTIDE SEQUENCE [LARGE SCALE GENOMIC DNA]</scope>
    <source>
        <strain evidence="6 7">CIP1034565</strain>
    </source>
</reference>
<evidence type="ECO:0000313" key="7">
    <source>
        <dbReference type="Proteomes" id="UP000230551"/>
    </source>
</evidence>
<feature type="domain" description="HTH tetR-type" evidence="5">
    <location>
        <begin position="13"/>
        <end position="73"/>
    </location>
</feature>
<dbReference type="InterPro" id="IPR050109">
    <property type="entry name" value="HTH-type_TetR-like_transc_reg"/>
</dbReference>
<keyword evidence="7" id="KW-1185">Reference proteome</keyword>
<evidence type="ECO:0000256" key="2">
    <source>
        <dbReference type="ARBA" id="ARBA00023125"/>
    </source>
</evidence>
<gene>
    <name evidence="6" type="ORF">CQY22_003165</name>
</gene>
<dbReference type="Gene3D" id="1.10.357.10">
    <property type="entry name" value="Tetracycline Repressor, domain 2"/>
    <property type="match status" value="1"/>
</dbReference>
<dbReference type="GO" id="GO:0003700">
    <property type="term" value="F:DNA-binding transcription factor activity"/>
    <property type="evidence" value="ECO:0007669"/>
    <property type="project" value="TreeGrafter"/>
</dbReference>